<proteinExistence type="predicted"/>
<feature type="signal peptide" evidence="1">
    <location>
        <begin position="1"/>
        <end position="19"/>
    </location>
</feature>
<dbReference type="RefSeq" id="WP_345253054.1">
    <property type="nucleotide sequence ID" value="NZ_BAABGY010000001.1"/>
</dbReference>
<gene>
    <name evidence="2" type="ORF">GCM10023184_04690</name>
</gene>
<comment type="caution">
    <text evidence="2">The sequence shown here is derived from an EMBL/GenBank/DDBJ whole genome shotgun (WGS) entry which is preliminary data.</text>
</comment>
<evidence type="ECO:0000256" key="1">
    <source>
        <dbReference type="SAM" id="SignalP"/>
    </source>
</evidence>
<evidence type="ECO:0008006" key="4">
    <source>
        <dbReference type="Google" id="ProtNLM"/>
    </source>
</evidence>
<accession>A0ABP8G953</accession>
<organism evidence="2 3">
    <name type="scientific">Flaviaesturariibacter amylovorans</name>
    <dbReference type="NCBI Taxonomy" id="1084520"/>
    <lineage>
        <taxon>Bacteria</taxon>
        <taxon>Pseudomonadati</taxon>
        <taxon>Bacteroidota</taxon>
        <taxon>Chitinophagia</taxon>
        <taxon>Chitinophagales</taxon>
        <taxon>Chitinophagaceae</taxon>
        <taxon>Flaviaestuariibacter</taxon>
    </lineage>
</organism>
<name>A0ABP8G953_9BACT</name>
<reference evidence="3" key="1">
    <citation type="journal article" date="2019" name="Int. J. Syst. Evol. Microbiol.">
        <title>The Global Catalogue of Microorganisms (GCM) 10K type strain sequencing project: providing services to taxonomists for standard genome sequencing and annotation.</title>
        <authorList>
            <consortium name="The Broad Institute Genomics Platform"/>
            <consortium name="The Broad Institute Genome Sequencing Center for Infectious Disease"/>
            <person name="Wu L."/>
            <person name="Ma J."/>
        </authorList>
    </citation>
    <scope>NUCLEOTIDE SEQUENCE [LARGE SCALE GENOMIC DNA]</scope>
    <source>
        <strain evidence="3">JCM 17919</strain>
    </source>
</reference>
<keyword evidence="1" id="KW-0732">Signal</keyword>
<keyword evidence="3" id="KW-1185">Reference proteome</keyword>
<protein>
    <recommendedName>
        <fullName evidence="4">DUF3857 domain-containing protein</fullName>
    </recommendedName>
</protein>
<feature type="chain" id="PRO_5047049943" description="DUF3857 domain-containing protein" evidence="1">
    <location>
        <begin position="20"/>
        <end position="236"/>
    </location>
</feature>
<sequence length="236" mass="26695">MRKSILALFTVLAAAPAYAQQMSYSDAAQAYNRILLEKGDGTYQRISAYKVVGTQYLFGERHTGDLYSPGEMALNIRVSYNTYNQQVEFYTKENPTKPLVKDAKDVDSFRLRPDPAIGLPDQQLVFVSGKALGTSGNTLYQRVSAGPKYSLFKKYKSTLGIVTTSYVDADLRQFNLEFEFYYFDHAKNQFKKLKPNQSSVEKEFPQLTSPGQLFIDYPIAANPELTLKQVFLALNK</sequence>
<evidence type="ECO:0000313" key="2">
    <source>
        <dbReference type="EMBL" id="GAA4319774.1"/>
    </source>
</evidence>
<dbReference type="EMBL" id="BAABGY010000001">
    <property type="protein sequence ID" value="GAA4319774.1"/>
    <property type="molecule type" value="Genomic_DNA"/>
</dbReference>
<dbReference type="Proteomes" id="UP001501725">
    <property type="component" value="Unassembled WGS sequence"/>
</dbReference>
<evidence type="ECO:0000313" key="3">
    <source>
        <dbReference type="Proteomes" id="UP001501725"/>
    </source>
</evidence>